<gene>
    <name evidence="2" type="ORF">V6N11_061723</name>
</gene>
<protein>
    <submittedName>
        <fullName evidence="2">Uncharacterized protein</fullName>
    </submittedName>
</protein>
<evidence type="ECO:0000313" key="2">
    <source>
        <dbReference type="EMBL" id="KAK8971886.1"/>
    </source>
</evidence>
<organism evidence="2 3">
    <name type="scientific">Hibiscus sabdariffa</name>
    <name type="common">roselle</name>
    <dbReference type="NCBI Taxonomy" id="183260"/>
    <lineage>
        <taxon>Eukaryota</taxon>
        <taxon>Viridiplantae</taxon>
        <taxon>Streptophyta</taxon>
        <taxon>Embryophyta</taxon>
        <taxon>Tracheophyta</taxon>
        <taxon>Spermatophyta</taxon>
        <taxon>Magnoliopsida</taxon>
        <taxon>eudicotyledons</taxon>
        <taxon>Gunneridae</taxon>
        <taxon>Pentapetalae</taxon>
        <taxon>rosids</taxon>
        <taxon>malvids</taxon>
        <taxon>Malvales</taxon>
        <taxon>Malvaceae</taxon>
        <taxon>Malvoideae</taxon>
        <taxon>Hibiscus</taxon>
    </lineage>
</organism>
<name>A0ABR2N6W1_9ROSI</name>
<accession>A0ABR2N6W1</accession>
<proteinExistence type="predicted"/>
<evidence type="ECO:0000313" key="3">
    <source>
        <dbReference type="Proteomes" id="UP001396334"/>
    </source>
</evidence>
<reference evidence="2 3" key="1">
    <citation type="journal article" date="2024" name="G3 (Bethesda)">
        <title>Genome assembly of Hibiscus sabdariffa L. provides insights into metabolisms of medicinal natural products.</title>
        <authorList>
            <person name="Kim T."/>
        </authorList>
    </citation>
    <scope>NUCLEOTIDE SEQUENCE [LARGE SCALE GENOMIC DNA]</scope>
    <source>
        <strain evidence="2">TK-2024</strain>
        <tissue evidence="2">Old leaves</tissue>
    </source>
</reference>
<feature type="compositionally biased region" description="Polar residues" evidence="1">
    <location>
        <begin position="14"/>
        <end position="28"/>
    </location>
</feature>
<feature type="region of interest" description="Disordered" evidence="1">
    <location>
        <begin position="11"/>
        <end position="37"/>
    </location>
</feature>
<keyword evidence="3" id="KW-1185">Reference proteome</keyword>
<dbReference type="EMBL" id="JBBPBN010000238">
    <property type="protein sequence ID" value="KAK8971886.1"/>
    <property type="molecule type" value="Genomic_DNA"/>
</dbReference>
<evidence type="ECO:0000256" key="1">
    <source>
        <dbReference type="SAM" id="MobiDB-lite"/>
    </source>
</evidence>
<comment type="caution">
    <text evidence="2">The sequence shown here is derived from an EMBL/GenBank/DDBJ whole genome shotgun (WGS) entry which is preliminary data.</text>
</comment>
<dbReference type="Proteomes" id="UP001396334">
    <property type="component" value="Unassembled WGS sequence"/>
</dbReference>
<sequence length="83" mass="9039">MVPSIPLYVVPDKSTGNSPVSNEHNVSEASPAVDIPVSEGNNSNDSLSIILMLLLALIQKKDLGNLVPCFGFMFSMPEMHRHF</sequence>